<dbReference type="GO" id="GO:0031965">
    <property type="term" value="C:nuclear membrane"/>
    <property type="evidence" value="ECO:0007669"/>
    <property type="project" value="UniProtKB-SubCell"/>
</dbReference>
<comment type="function">
    <text evidence="7">Functions as a component of the nuclear pore complex (NPC).</text>
</comment>
<evidence type="ECO:0000313" key="9">
    <source>
        <dbReference type="EMBL" id="KAK4538799.1"/>
    </source>
</evidence>
<dbReference type="Gene3D" id="1.10.3450.20">
    <property type="match status" value="1"/>
</dbReference>
<dbReference type="Gene3D" id="1.20.190.50">
    <property type="match status" value="1"/>
</dbReference>
<evidence type="ECO:0000313" key="10">
    <source>
        <dbReference type="Proteomes" id="UP001301350"/>
    </source>
</evidence>
<evidence type="ECO:0000256" key="2">
    <source>
        <dbReference type="ARBA" id="ARBA00022816"/>
    </source>
</evidence>
<reference evidence="9 10" key="1">
    <citation type="submission" date="2022-07" db="EMBL/GenBank/DDBJ databases">
        <title>Genome-wide signatures of adaptation to extreme environments.</title>
        <authorList>
            <person name="Cho C.H."/>
            <person name="Yoon H.S."/>
        </authorList>
    </citation>
    <scope>NUCLEOTIDE SEQUENCE [LARGE SCALE GENOMIC DNA]</scope>
    <source>
        <strain evidence="9 10">DBV 063 E5</strain>
    </source>
</reference>
<dbReference type="GO" id="GO:0000973">
    <property type="term" value="P:post-transcriptional tethering of RNA polymerase II gene DNA at nuclear periphery"/>
    <property type="evidence" value="ECO:0007669"/>
    <property type="project" value="TreeGrafter"/>
</dbReference>
<evidence type="ECO:0000256" key="3">
    <source>
        <dbReference type="ARBA" id="ARBA00022927"/>
    </source>
</evidence>
<sequence>MADAAAATLGDDSVASSTGVVADHPSELGATRDKPLENLGAPPDLDPSSTLEVDESRQEPNGWDSDDEHALDESVLATSTPESFVSLAAERTRLLYWAALQLHEVEPLAFAERAVVFLNGLLYAAEQHLLDVGVPAAERAALQEISCALRLQRDTWLLILALFGEPRSLVPTDDDDTPGDPAQATRRAPALDQVSRLASADGLGRLPWGLDELPGLGKCRRVVEWLERATALDIDHELGGPGLALAEVGDAWDPSYRWGYTAMRNGALDFDAPLRESATLLPEDERAEERICRAVFYLVRAGRLHAARALLRTVGQPWRAGALGGGAGVTAVARHGHLSASRVAWRKVTQANARNAALGNWERGIFAYLGGGDLQPVIGVCRGWSDQAWASFSLLVDSHIEAAAKMALAGENGEADAPPESAPMETATADVSDWPFEDVPDARIQHVFDALLPAAVGPNEHSVRRLQASMAVAPCACLPRIADECAEHDHVAAALRSAVFADGDVGEPAAAHHDSQWFPCFAAHLVILLRQLGERPESSDGMLPYGDEVVEAYVRQLAPECWGSKRLQRAVVGYASRIADPERLVQLMAEVLAESQRHPSATIMRLVGDALLRSRGDAMVVAVARRACDLTMRAFCMALGSATEPELDILFAQVQQALRNLWGTHCADYAGAAVRCNYLIRRLALAERLDMARSLTAGGSDAETPEAQLLAASAEWSWWHRLFAAVALYEEWVSVWHGGASEKHPMPREGTAFADRDHRELATRAVAALTDVLRVGPPTAASTGAAADTEELCALRRRLVPRLFNMLFELCSETGMFREATHLASLAAEHSECFDRRELMVLLHRLVDAYVCTLPSGSTST</sequence>
<evidence type="ECO:0000256" key="1">
    <source>
        <dbReference type="ARBA" id="ARBA00022448"/>
    </source>
</evidence>
<protein>
    <recommendedName>
        <fullName evidence="7">Nuclear pore complex protein</fullName>
    </recommendedName>
</protein>
<evidence type="ECO:0000256" key="7">
    <source>
        <dbReference type="RuleBase" id="RU365072"/>
    </source>
</evidence>
<dbReference type="GO" id="GO:0017056">
    <property type="term" value="F:structural constituent of nuclear pore"/>
    <property type="evidence" value="ECO:0007669"/>
    <property type="project" value="UniProtKB-UniRule"/>
</dbReference>
<gene>
    <name evidence="9" type="ORF">CDCA_CDCA20G4824</name>
</gene>
<keyword evidence="2" id="KW-0509">mRNA transport</keyword>
<proteinExistence type="inferred from homology"/>
<feature type="compositionally biased region" description="Basic and acidic residues" evidence="8">
    <location>
        <begin position="24"/>
        <end position="36"/>
    </location>
</feature>
<dbReference type="InterPro" id="IPR007252">
    <property type="entry name" value="Nup84/Nup107"/>
</dbReference>
<comment type="caution">
    <text evidence="9">The sequence shown here is derived from an EMBL/GenBank/DDBJ whole genome shotgun (WGS) entry which is preliminary data.</text>
</comment>
<comment type="similarity">
    <text evidence="7">Belongs to the nucleoporin Nup84/Nup107 family.</text>
</comment>
<evidence type="ECO:0000256" key="8">
    <source>
        <dbReference type="SAM" id="MobiDB-lite"/>
    </source>
</evidence>
<name>A0AAV9J2T6_CYACA</name>
<dbReference type="PANTHER" id="PTHR13003:SF2">
    <property type="entry name" value="NUCLEAR PORE COMPLEX PROTEIN NUP107"/>
    <property type="match status" value="1"/>
</dbReference>
<keyword evidence="5 7" id="KW-0906">Nuclear pore complex</keyword>
<keyword evidence="7" id="KW-0472">Membrane</keyword>
<comment type="subcellular location">
    <subcellularLocation>
        <location evidence="7">Nucleus</location>
        <location evidence="7">Nuclear pore complex</location>
    </subcellularLocation>
    <subcellularLocation>
        <location evidence="7">Nucleus membrane</location>
    </subcellularLocation>
</comment>
<keyword evidence="3" id="KW-0653">Protein transport</keyword>
<dbReference type="Pfam" id="PF04121">
    <property type="entry name" value="Nup84_Nup100"/>
    <property type="match status" value="1"/>
</dbReference>
<keyword evidence="6 7" id="KW-0539">Nucleus</keyword>
<dbReference type="PANTHER" id="PTHR13003">
    <property type="entry name" value="NUP107-RELATED"/>
    <property type="match status" value="1"/>
</dbReference>
<dbReference type="EMBL" id="JANCYW010000020">
    <property type="protein sequence ID" value="KAK4538799.1"/>
    <property type="molecule type" value="Genomic_DNA"/>
</dbReference>
<evidence type="ECO:0000256" key="5">
    <source>
        <dbReference type="ARBA" id="ARBA00023132"/>
    </source>
</evidence>
<evidence type="ECO:0000256" key="4">
    <source>
        <dbReference type="ARBA" id="ARBA00023010"/>
    </source>
</evidence>
<comment type="subunit">
    <text evidence="7">Part of the nuclear pore complex (NPC).</text>
</comment>
<feature type="region of interest" description="Disordered" evidence="8">
    <location>
        <begin position="1"/>
        <end position="68"/>
    </location>
</feature>
<dbReference type="AlphaFoldDB" id="A0AAV9J2T6"/>
<dbReference type="GO" id="GO:0006406">
    <property type="term" value="P:mRNA export from nucleus"/>
    <property type="evidence" value="ECO:0007669"/>
    <property type="project" value="TreeGrafter"/>
</dbReference>
<keyword evidence="1 7" id="KW-0813">Transport</keyword>
<dbReference type="GO" id="GO:0006606">
    <property type="term" value="P:protein import into nucleus"/>
    <property type="evidence" value="ECO:0007669"/>
    <property type="project" value="TreeGrafter"/>
</dbReference>
<accession>A0AAV9J2T6</accession>
<organism evidence="9 10">
    <name type="scientific">Cyanidium caldarium</name>
    <name type="common">Red alga</name>
    <dbReference type="NCBI Taxonomy" id="2771"/>
    <lineage>
        <taxon>Eukaryota</taxon>
        <taxon>Rhodophyta</taxon>
        <taxon>Bangiophyceae</taxon>
        <taxon>Cyanidiales</taxon>
        <taxon>Cyanidiaceae</taxon>
        <taxon>Cyanidium</taxon>
    </lineage>
</organism>
<dbReference type="Proteomes" id="UP001301350">
    <property type="component" value="Unassembled WGS sequence"/>
</dbReference>
<keyword evidence="4 7" id="KW-0811">Translocation</keyword>
<dbReference type="GO" id="GO:0031080">
    <property type="term" value="C:nuclear pore outer ring"/>
    <property type="evidence" value="ECO:0007669"/>
    <property type="project" value="TreeGrafter"/>
</dbReference>
<keyword evidence="10" id="KW-1185">Reference proteome</keyword>
<evidence type="ECO:0000256" key="6">
    <source>
        <dbReference type="ARBA" id="ARBA00023242"/>
    </source>
</evidence>